<evidence type="ECO:0000313" key="1">
    <source>
        <dbReference type="EMBL" id="KAH7857185.1"/>
    </source>
</evidence>
<dbReference type="Proteomes" id="UP000828048">
    <property type="component" value="Chromosome 3"/>
</dbReference>
<keyword evidence="2" id="KW-1185">Reference proteome</keyword>
<proteinExistence type="predicted"/>
<gene>
    <name evidence="1" type="ORF">Vadar_009950</name>
</gene>
<dbReference type="EMBL" id="CM037153">
    <property type="protein sequence ID" value="KAH7857185.1"/>
    <property type="molecule type" value="Genomic_DNA"/>
</dbReference>
<protein>
    <submittedName>
        <fullName evidence="1">Uncharacterized protein</fullName>
    </submittedName>
</protein>
<reference evidence="1 2" key="1">
    <citation type="journal article" date="2021" name="Hortic Res">
        <title>High-quality reference genome and annotation aids understanding of berry development for evergreen blueberry (Vaccinium darrowii).</title>
        <authorList>
            <person name="Yu J."/>
            <person name="Hulse-Kemp A.M."/>
            <person name="Babiker E."/>
            <person name="Staton M."/>
        </authorList>
    </citation>
    <scope>NUCLEOTIDE SEQUENCE [LARGE SCALE GENOMIC DNA]</scope>
    <source>
        <strain evidence="2">cv. NJ 8807/NJ 8810</strain>
        <tissue evidence="1">Young leaf</tissue>
    </source>
</reference>
<sequence>MRSEQGITPDSAIVAVLLPVCGRLEEARQLGMTLRGFAIRGGFETDLYVSNGLVDMYCKCGDTLEAHWIFSNMVHNDAVSWSTLIAGYAQNCNYC</sequence>
<name>A0ACB7YW71_9ERIC</name>
<organism evidence="1 2">
    <name type="scientific">Vaccinium darrowii</name>
    <dbReference type="NCBI Taxonomy" id="229202"/>
    <lineage>
        <taxon>Eukaryota</taxon>
        <taxon>Viridiplantae</taxon>
        <taxon>Streptophyta</taxon>
        <taxon>Embryophyta</taxon>
        <taxon>Tracheophyta</taxon>
        <taxon>Spermatophyta</taxon>
        <taxon>Magnoliopsida</taxon>
        <taxon>eudicotyledons</taxon>
        <taxon>Gunneridae</taxon>
        <taxon>Pentapetalae</taxon>
        <taxon>asterids</taxon>
        <taxon>Ericales</taxon>
        <taxon>Ericaceae</taxon>
        <taxon>Vaccinioideae</taxon>
        <taxon>Vaccinieae</taxon>
        <taxon>Vaccinium</taxon>
    </lineage>
</organism>
<evidence type="ECO:0000313" key="2">
    <source>
        <dbReference type="Proteomes" id="UP000828048"/>
    </source>
</evidence>
<accession>A0ACB7YW71</accession>
<comment type="caution">
    <text evidence="1">The sequence shown here is derived from an EMBL/GenBank/DDBJ whole genome shotgun (WGS) entry which is preliminary data.</text>
</comment>